<dbReference type="GO" id="GO:0016987">
    <property type="term" value="F:sigma factor activity"/>
    <property type="evidence" value="ECO:0007669"/>
    <property type="project" value="UniProtKB-KW"/>
</dbReference>
<reference evidence="9" key="2">
    <citation type="submission" date="2021-04" db="EMBL/GenBank/DDBJ databases">
        <authorList>
            <person name="Gilroy R."/>
        </authorList>
    </citation>
    <scope>NUCLEOTIDE SEQUENCE</scope>
    <source>
        <strain evidence="9">ChiHjej13B12-4958</strain>
    </source>
</reference>
<feature type="compositionally biased region" description="Polar residues" evidence="6">
    <location>
        <begin position="137"/>
        <end position="146"/>
    </location>
</feature>
<name>A0A9D2QAS3_9CORY</name>
<comment type="similarity">
    <text evidence="1">Belongs to the sigma-70 factor family. ECF subfamily.</text>
</comment>
<gene>
    <name evidence="9" type="ORF">H9751_00705</name>
</gene>
<feature type="region of interest" description="Disordered" evidence="6">
    <location>
        <begin position="125"/>
        <end position="146"/>
    </location>
</feature>
<dbReference type="SUPFAM" id="SSF88659">
    <property type="entry name" value="Sigma3 and sigma4 domains of RNA polymerase sigma factors"/>
    <property type="match status" value="1"/>
</dbReference>
<evidence type="ECO:0000313" key="9">
    <source>
        <dbReference type="EMBL" id="HJC84076.1"/>
    </source>
</evidence>
<dbReference type="Pfam" id="PF04542">
    <property type="entry name" value="Sigma70_r2"/>
    <property type="match status" value="1"/>
</dbReference>
<dbReference type="CDD" id="cd06171">
    <property type="entry name" value="Sigma70_r4"/>
    <property type="match status" value="1"/>
</dbReference>
<evidence type="ECO:0000256" key="3">
    <source>
        <dbReference type="ARBA" id="ARBA00023082"/>
    </source>
</evidence>
<feature type="compositionally biased region" description="Low complexity" evidence="6">
    <location>
        <begin position="1"/>
        <end position="22"/>
    </location>
</feature>
<sequence length="249" mass="26063">MSSSDASGSTGSAGTAGAPSEPSRGRSAGASRPGDADVTDLALRAASGDRKALTDFIEATHGDVWRLLAHLADTDRADDLTQETYLRVIKALPRFAARSSARTWILALARHTWVDSVRHDMARPRKSAEQWEDATRDTVSPDTTGGQTWAELVDARTLLDNLAPERREALILTQILGHTYAEAADICGVRVGTIRSRVARARADLLAAGSPGSAGGSGGTAGLTGSDDPGVAPGPPDAQHGTSSRMRWG</sequence>
<feature type="domain" description="RNA polymerase sigma factor 70 region 4 type 2" evidence="8">
    <location>
        <begin position="155"/>
        <end position="205"/>
    </location>
</feature>
<dbReference type="InterPro" id="IPR013249">
    <property type="entry name" value="RNA_pol_sigma70_r4_t2"/>
</dbReference>
<dbReference type="EMBL" id="DWVP01000001">
    <property type="protein sequence ID" value="HJC84076.1"/>
    <property type="molecule type" value="Genomic_DNA"/>
</dbReference>
<feature type="compositionally biased region" description="Gly residues" evidence="6">
    <location>
        <begin position="212"/>
        <end position="222"/>
    </location>
</feature>
<accession>A0A9D2QAS3</accession>
<dbReference type="InterPro" id="IPR013324">
    <property type="entry name" value="RNA_pol_sigma_r3/r4-like"/>
</dbReference>
<evidence type="ECO:0000256" key="4">
    <source>
        <dbReference type="ARBA" id="ARBA00023125"/>
    </source>
</evidence>
<organism evidence="9 10">
    <name type="scientific">Candidatus Corynebacterium faecigallinarum</name>
    <dbReference type="NCBI Taxonomy" id="2838528"/>
    <lineage>
        <taxon>Bacteria</taxon>
        <taxon>Bacillati</taxon>
        <taxon>Actinomycetota</taxon>
        <taxon>Actinomycetes</taxon>
        <taxon>Mycobacteriales</taxon>
        <taxon>Corynebacteriaceae</taxon>
        <taxon>Corynebacterium</taxon>
    </lineage>
</organism>
<comment type="caution">
    <text evidence="9">The sequence shown here is derived from an EMBL/GenBank/DDBJ whole genome shotgun (WGS) entry which is preliminary data.</text>
</comment>
<proteinExistence type="inferred from homology"/>
<dbReference type="SUPFAM" id="SSF88946">
    <property type="entry name" value="Sigma2 domain of RNA polymerase sigma factors"/>
    <property type="match status" value="1"/>
</dbReference>
<keyword evidence="3" id="KW-0731">Sigma factor</keyword>
<dbReference type="Pfam" id="PF08281">
    <property type="entry name" value="Sigma70_r4_2"/>
    <property type="match status" value="1"/>
</dbReference>
<reference evidence="9" key="1">
    <citation type="journal article" date="2021" name="PeerJ">
        <title>Extensive microbial diversity within the chicken gut microbiome revealed by metagenomics and culture.</title>
        <authorList>
            <person name="Gilroy R."/>
            <person name="Ravi A."/>
            <person name="Getino M."/>
            <person name="Pursley I."/>
            <person name="Horton D.L."/>
            <person name="Alikhan N.F."/>
            <person name="Baker D."/>
            <person name="Gharbi K."/>
            <person name="Hall N."/>
            <person name="Watson M."/>
            <person name="Adriaenssens E.M."/>
            <person name="Foster-Nyarko E."/>
            <person name="Jarju S."/>
            <person name="Secka A."/>
            <person name="Antonio M."/>
            <person name="Oren A."/>
            <person name="Chaudhuri R.R."/>
            <person name="La Ragione R."/>
            <person name="Hildebrand F."/>
            <person name="Pallen M.J."/>
        </authorList>
    </citation>
    <scope>NUCLEOTIDE SEQUENCE</scope>
    <source>
        <strain evidence="9">ChiHjej13B12-4958</strain>
    </source>
</reference>
<dbReference type="InterPro" id="IPR014284">
    <property type="entry name" value="RNA_pol_sigma-70_dom"/>
</dbReference>
<dbReference type="NCBIfam" id="NF009187">
    <property type="entry name" value="PRK12535.1"/>
    <property type="match status" value="1"/>
</dbReference>
<dbReference type="AlphaFoldDB" id="A0A9D2QAS3"/>
<dbReference type="GO" id="GO:0006352">
    <property type="term" value="P:DNA-templated transcription initiation"/>
    <property type="evidence" value="ECO:0007669"/>
    <property type="project" value="InterPro"/>
</dbReference>
<keyword evidence="5" id="KW-0804">Transcription</keyword>
<evidence type="ECO:0000259" key="7">
    <source>
        <dbReference type="Pfam" id="PF04542"/>
    </source>
</evidence>
<evidence type="ECO:0000256" key="5">
    <source>
        <dbReference type="ARBA" id="ARBA00023163"/>
    </source>
</evidence>
<evidence type="ECO:0000256" key="6">
    <source>
        <dbReference type="SAM" id="MobiDB-lite"/>
    </source>
</evidence>
<dbReference type="PANTHER" id="PTHR43133:SF61">
    <property type="entry name" value="ECF RNA POLYMERASE SIGMA FACTOR SIGC"/>
    <property type="match status" value="1"/>
</dbReference>
<feature type="region of interest" description="Disordered" evidence="6">
    <location>
        <begin position="207"/>
        <end position="249"/>
    </location>
</feature>
<dbReference type="PANTHER" id="PTHR43133">
    <property type="entry name" value="RNA POLYMERASE ECF-TYPE SIGMA FACTO"/>
    <property type="match status" value="1"/>
</dbReference>
<dbReference type="InterPro" id="IPR036388">
    <property type="entry name" value="WH-like_DNA-bd_sf"/>
</dbReference>
<dbReference type="GO" id="GO:0003677">
    <property type="term" value="F:DNA binding"/>
    <property type="evidence" value="ECO:0007669"/>
    <property type="project" value="UniProtKB-KW"/>
</dbReference>
<evidence type="ECO:0000256" key="1">
    <source>
        <dbReference type="ARBA" id="ARBA00010641"/>
    </source>
</evidence>
<feature type="region of interest" description="Disordered" evidence="6">
    <location>
        <begin position="1"/>
        <end position="36"/>
    </location>
</feature>
<evidence type="ECO:0000259" key="8">
    <source>
        <dbReference type="Pfam" id="PF08281"/>
    </source>
</evidence>
<feature type="domain" description="RNA polymerase sigma-70 region 2" evidence="7">
    <location>
        <begin position="57"/>
        <end position="119"/>
    </location>
</feature>
<evidence type="ECO:0000256" key="2">
    <source>
        <dbReference type="ARBA" id="ARBA00023015"/>
    </source>
</evidence>
<dbReference type="InterPro" id="IPR013325">
    <property type="entry name" value="RNA_pol_sigma_r2"/>
</dbReference>
<dbReference type="Gene3D" id="1.10.1740.10">
    <property type="match status" value="1"/>
</dbReference>
<dbReference type="InterPro" id="IPR039425">
    <property type="entry name" value="RNA_pol_sigma-70-like"/>
</dbReference>
<dbReference type="NCBIfam" id="TIGR02937">
    <property type="entry name" value="sigma70-ECF"/>
    <property type="match status" value="1"/>
</dbReference>
<protein>
    <submittedName>
        <fullName evidence="9">RNA polymerase sigma factor</fullName>
    </submittedName>
</protein>
<feature type="compositionally biased region" description="Polar residues" evidence="6">
    <location>
        <begin position="240"/>
        <end position="249"/>
    </location>
</feature>
<evidence type="ECO:0000313" key="10">
    <source>
        <dbReference type="Proteomes" id="UP000823858"/>
    </source>
</evidence>
<dbReference type="Proteomes" id="UP000823858">
    <property type="component" value="Unassembled WGS sequence"/>
</dbReference>
<feature type="compositionally biased region" description="Basic and acidic residues" evidence="6">
    <location>
        <begin position="125"/>
        <end position="136"/>
    </location>
</feature>
<dbReference type="InterPro" id="IPR007627">
    <property type="entry name" value="RNA_pol_sigma70_r2"/>
</dbReference>
<keyword evidence="4" id="KW-0238">DNA-binding</keyword>
<dbReference type="Gene3D" id="1.10.10.10">
    <property type="entry name" value="Winged helix-like DNA-binding domain superfamily/Winged helix DNA-binding domain"/>
    <property type="match status" value="1"/>
</dbReference>
<keyword evidence="2" id="KW-0805">Transcription regulation</keyword>